<keyword evidence="1" id="KW-0732">Signal</keyword>
<evidence type="ECO:0000256" key="1">
    <source>
        <dbReference type="SAM" id="SignalP"/>
    </source>
</evidence>
<accession>A0A5M6DTT8</accession>
<gene>
    <name evidence="3" type="ORF">F0145_00660</name>
</gene>
<evidence type="ECO:0000313" key="3">
    <source>
        <dbReference type="EMBL" id="KAA5549622.1"/>
    </source>
</evidence>
<sequence length="480" mass="52155">MQKGRSQVLGIALFLCYPILAPAQSAAGQTNTISLSDLSAFRNPGKTWQIAGDVNADLNKNNVLTTTKGTGVLVNLPGKKDHGADLYSAAEHGDAELELDYMIAKGSNSGIYLQGNYEIQFLDSWGVKNPKSADAGGVYERWDDSKPEGQKGYEGYAPRQNASRAPGLWQHLKVLFQAPKFDASGKKIANARMIRIELNGVTIHEDLEMLGATRGAMGPEKATGPLRIQGDHGAVAFRNISLKPGVTVPQETNNNRNTVDPILVEAPVNTMLRSFMDLPGQPRTRVVHAVSVGSPQQVHYTYDLDKGAVIQVWRGNFLDATPMWHERGDGSSRPAGAVQRFGQPVFALAKLNSPQATWVADSAGTSYRPKGYILDENDQPTFKYQIYGSTVSDAIRVLDNGQGLHREISVQNPAGGELYARLAEGASIEEKSKGTYLVDGKSYYLRLDDAKGTKPVVRDANGRKELVVPVRGKVGYSILF</sequence>
<evidence type="ECO:0000259" key="2">
    <source>
        <dbReference type="Pfam" id="PF06439"/>
    </source>
</evidence>
<feature type="domain" description="3-keto-alpha-glucoside-1,2-lyase/3-keto-2-hydroxy-glucal hydratase" evidence="2">
    <location>
        <begin position="54"/>
        <end position="243"/>
    </location>
</feature>
<organism evidence="3 4">
    <name type="scientific">Adhaeribacter rhizoryzae</name>
    <dbReference type="NCBI Taxonomy" id="2607907"/>
    <lineage>
        <taxon>Bacteria</taxon>
        <taxon>Pseudomonadati</taxon>
        <taxon>Bacteroidota</taxon>
        <taxon>Cytophagia</taxon>
        <taxon>Cytophagales</taxon>
        <taxon>Hymenobacteraceae</taxon>
        <taxon>Adhaeribacter</taxon>
    </lineage>
</organism>
<reference evidence="3 4" key="1">
    <citation type="submission" date="2019-09" db="EMBL/GenBank/DDBJ databases">
        <title>Genome sequence and assembly of Adhaeribacter sp.</title>
        <authorList>
            <person name="Chhetri G."/>
        </authorList>
    </citation>
    <scope>NUCLEOTIDE SEQUENCE [LARGE SCALE GENOMIC DNA]</scope>
    <source>
        <strain evidence="3 4">DK36</strain>
    </source>
</reference>
<proteinExistence type="predicted"/>
<protein>
    <submittedName>
        <fullName evidence="3">DUF1080 domain-containing protein</fullName>
    </submittedName>
</protein>
<comment type="caution">
    <text evidence="3">The sequence shown here is derived from an EMBL/GenBank/DDBJ whole genome shotgun (WGS) entry which is preliminary data.</text>
</comment>
<evidence type="ECO:0000313" key="4">
    <source>
        <dbReference type="Proteomes" id="UP000323426"/>
    </source>
</evidence>
<dbReference type="Pfam" id="PF06439">
    <property type="entry name" value="3keto-disac_hyd"/>
    <property type="match status" value="1"/>
</dbReference>
<feature type="chain" id="PRO_5024321231" evidence="1">
    <location>
        <begin position="24"/>
        <end position="480"/>
    </location>
</feature>
<dbReference type="Gene3D" id="2.60.120.560">
    <property type="entry name" value="Exo-inulinase, domain 1"/>
    <property type="match status" value="1"/>
</dbReference>
<feature type="signal peptide" evidence="1">
    <location>
        <begin position="1"/>
        <end position="23"/>
    </location>
</feature>
<keyword evidence="4" id="KW-1185">Reference proteome</keyword>
<dbReference type="AlphaFoldDB" id="A0A5M6DTT8"/>
<dbReference type="Proteomes" id="UP000323426">
    <property type="component" value="Unassembled WGS sequence"/>
</dbReference>
<dbReference type="EMBL" id="VWSF01000001">
    <property type="protein sequence ID" value="KAA5549622.1"/>
    <property type="molecule type" value="Genomic_DNA"/>
</dbReference>
<dbReference type="GO" id="GO:0016787">
    <property type="term" value="F:hydrolase activity"/>
    <property type="evidence" value="ECO:0007669"/>
    <property type="project" value="InterPro"/>
</dbReference>
<dbReference type="InterPro" id="IPR010496">
    <property type="entry name" value="AL/BT2_dom"/>
</dbReference>
<name>A0A5M6DTT8_9BACT</name>